<dbReference type="InterPro" id="IPR003399">
    <property type="entry name" value="Mce/MlaD"/>
</dbReference>
<proteinExistence type="predicted"/>
<dbReference type="GO" id="GO:0005576">
    <property type="term" value="C:extracellular region"/>
    <property type="evidence" value="ECO:0007669"/>
    <property type="project" value="TreeGrafter"/>
</dbReference>
<protein>
    <submittedName>
        <fullName evidence="3">Virulence factor Mce-like protein</fullName>
    </submittedName>
</protein>
<dbReference type="PANTHER" id="PTHR33371:SF4">
    <property type="entry name" value="INTERMEMBRANE PHOSPHOLIPID TRANSPORT SYSTEM BINDING PROTEIN MLAD"/>
    <property type="match status" value="1"/>
</dbReference>
<dbReference type="RefSeq" id="WP_211300477.1">
    <property type="nucleotide sequence ID" value="NZ_PJMW01000002.1"/>
</dbReference>
<keyword evidence="1" id="KW-0732">Signal</keyword>
<sequence length="367" mass="37819">MNTLLSTLKLAAITVSAACLTGCSVGSEASTTTITAEFANANGLYEGNPVSVLGMRVGRIVAIEARGTEVVVEMSIDSSIQLPADVQAVTISDSLLTDRHVELTPVYRGGPTLPAGSVLGQARTKSPVEFDALLSMAQKLSTSLGGDGNGAGPVADLLELGSAATTGNGDDMRAALGELSRALQLGEDNGAATRNAVTTVVTNLDELTAAAARNDGTLREFGGAVAQLSDFLAAQQLGTGETGAALNRIISQVTELLRRHQGTISGLVTNADTVTGSLAAYDYNLAQFLDVFPMVVDNAYNSVDPNVRALRAGVDVNRLLLDGQMVKEVCNLLQLQNYGCATGTMRDMGPDFGITAILAGIAGKSGR</sequence>
<feature type="domain" description="Mce/MlaD" evidence="2">
    <location>
        <begin position="31"/>
        <end position="105"/>
    </location>
</feature>
<feature type="chain" id="PRO_5038945503" evidence="1">
    <location>
        <begin position="18"/>
        <end position="367"/>
    </location>
</feature>
<dbReference type="NCBIfam" id="TIGR00996">
    <property type="entry name" value="Mtu_fam_mce"/>
    <property type="match status" value="1"/>
</dbReference>
<name>A0A2N3VKU6_9NOCA</name>
<evidence type="ECO:0000256" key="1">
    <source>
        <dbReference type="SAM" id="SignalP"/>
    </source>
</evidence>
<feature type="signal peptide" evidence="1">
    <location>
        <begin position="1"/>
        <end position="17"/>
    </location>
</feature>
<dbReference type="AlphaFoldDB" id="A0A2N3VKU6"/>
<comment type="caution">
    <text evidence="3">The sequence shown here is derived from an EMBL/GenBank/DDBJ whole genome shotgun (WGS) entry which is preliminary data.</text>
</comment>
<evidence type="ECO:0000313" key="4">
    <source>
        <dbReference type="Proteomes" id="UP000233766"/>
    </source>
</evidence>
<reference evidence="3 4" key="1">
    <citation type="submission" date="2017-12" db="EMBL/GenBank/DDBJ databases">
        <title>Sequencing the genomes of 1000 Actinobacteria strains.</title>
        <authorList>
            <person name="Klenk H.-P."/>
        </authorList>
    </citation>
    <scope>NUCLEOTIDE SEQUENCE [LARGE SCALE GENOMIC DNA]</scope>
    <source>
        <strain evidence="3 4">DSM 44489</strain>
    </source>
</reference>
<dbReference type="Pfam" id="PF02470">
    <property type="entry name" value="MlaD"/>
    <property type="match status" value="1"/>
</dbReference>
<evidence type="ECO:0000313" key="3">
    <source>
        <dbReference type="EMBL" id="PKV82236.1"/>
    </source>
</evidence>
<dbReference type="PANTHER" id="PTHR33371">
    <property type="entry name" value="INTERMEMBRANE PHOSPHOLIPID TRANSPORT SYSTEM BINDING PROTEIN MLAD-RELATED"/>
    <property type="match status" value="1"/>
</dbReference>
<dbReference type="InterPro" id="IPR052336">
    <property type="entry name" value="MlaD_Phospholipid_Transporter"/>
</dbReference>
<evidence type="ECO:0000259" key="2">
    <source>
        <dbReference type="Pfam" id="PF02470"/>
    </source>
</evidence>
<dbReference type="EMBL" id="PJMW01000002">
    <property type="protein sequence ID" value="PKV82236.1"/>
    <property type="molecule type" value="Genomic_DNA"/>
</dbReference>
<dbReference type="Proteomes" id="UP000233766">
    <property type="component" value="Unassembled WGS sequence"/>
</dbReference>
<dbReference type="InterPro" id="IPR005693">
    <property type="entry name" value="Mce"/>
</dbReference>
<gene>
    <name evidence="3" type="ORF">ATK86_6722</name>
</gene>
<keyword evidence="4" id="KW-1185">Reference proteome</keyword>
<organism evidence="3 4">
    <name type="scientific">Nocardia fluminea</name>
    <dbReference type="NCBI Taxonomy" id="134984"/>
    <lineage>
        <taxon>Bacteria</taxon>
        <taxon>Bacillati</taxon>
        <taxon>Actinomycetota</taxon>
        <taxon>Actinomycetes</taxon>
        <taxon>Mycobacteriales</taxon>
        <taxon>Nocardiaceae</taxon>
        <taxon>Nocardia</taxon>
    </lineage>
</organism>
<accession>A0A2N3VKU6</accession>